<feature type="region of interest" description="Disordered" evidence="1">
    <location>
        <begin position="1"/>
        <end position="21"/>
    </location>
</feature>
<proteinExistence type="predicted"/>
<evidence type="ECO:0000313" key="3">
    <source>
        <dbReference type="Proteomes" id="UP000406256"/>
    </source>
</evidence>
<dbReference type="AlphaFoldDB" id="A0A5E4ZB56"/>
<evidence type="ECO:0000313" key="2">
    <source>
        <dbReference type="EMBL" id="VVE57530.1"/>
    </source>
</evidence>
<dbReference type="EMBL" id="CABPSB010000041">
    <property type="protein sequence ID" value="VVE57530.1"/>
    <property type="molecule type" value="Genomic_DNA"/>
</dbReference>
<evidence type="ECO:0000256" key="1">
    <source>
        <dbReference type="SAM" id="MobiDB-lite"/>
    </source>
</evidence>
<gene>
    <name evidence="2" type="primary">ompB_1</name>
    <name evidence="2" type="ORF">PAN31108_05211</name>
</gene>
<organism evidence="2 3">
    <name type="scientific">Pandoraea anhela</name>
    <dbReference type="NCBI Taxonomy" id="2508295"/>
    <lineage>
        <taxon>Bacteria</taxon>
        <taxon>Pseudomonadati</taxon>
        <taxon>Pseudomonadota</taxon>
        <taxon>Betaproteobacteria</taxon>
        <taxon>Burkholderiales</taxon>
        <taxon>Burkholderiaceae</taxon>
        <taxon>Pandoraea</taxon>
    </lineage>
</organism>
<name>A0A5E4ZB56_9BURK</name>
<dbReference type="Proteomes" id="UP000406256">
    <property type="component" value="Unassembled WGS sequence"/>
</dbReference>
<protein>
    <submittedName>
        <fullName evidence="2">Outer membrane protein B</fullName>
    </submittedName>
</protein>
<sequence length="94" mass="10126">MLLCEPPSPTASMTSGDMTDRDACVRGDVSPTALSKAQSLDVRDKRAGVSGVATKVYAKLRDRYDADVAQSAWLGVERDAASSRGCRCCRRCVR</sequence>
<keyword evidence="3" id="KW-1185">Reference proteome</keyword>
<reference evidence="2 3" key="1">
    <citation type="submission" date="2019-08" db="EMBL/GenBank/DDBJ databases">
        <authorList>
            <person name="Peeters C."/>
        </authorList>
    </citation>
    <scope>NUCLEOTIDE SEQUENCE [LARGE SCALE GENOMIC DNA]</scope>
    <source>
        <strain evidence="2 3">LMG 31108</strain>
    </source>
</reference>
<accession>A0A5E4ZB56</accession>